<feature type="transmembrane region" description="Helical" evidence="6">
    <location>
        <begin position="164"/>
        <end position="180"/>
    </location>
</feature>
<protein>
    <submittedName>
        <fullName evidence="7">ABC transporter permease</fullName>
    </submittedName>
</protein>
<comment type="caution">
    <text evidence="7">The sequence shown here is derived from an EMBL/GenBank/DDBJ whole genome shotgun (WGS) entry which is preliminary data.</text>
</comment>
<evidence type="ECO:0000256" key="4">
    <source>
        <dbReference type="ARBA" id="ARBA00022989"/>
    </source>
</evidence>
<feature type="transmembrane region" description="Helical" evidence="6">
    <location>
        <begin position="93"/>
        <end position="115"/>
    </location>
</feature>
<dbReference type="AlphaFoldDB" id="A0A9W7TZ75"/>
<dbReference type="OrthoDB" id="9792579at2"/>
<comment type="subcellular location">
    <subcellularLocation>
        <location evidence="1">Cell membrane</location>
        <topology evidence="1">Multi-pass membrane protein</topology>
    </subcellularLocation>
</comment>
<name>A0A9W7TZ75_9PROT</name>
<dbReference type="GO" id="GO:0022857">
    <property type="term" value="F:transmembrane transporter activity"/>
    <property type="evidence" value="ECO:0007669"/>
    <property type="project" value="InterPro"/>
</dbReference>
<evidence type="ECO:0000313" key="7">
    <source>
        <dbReference type="EMBL" id="KAA0681051.1"/>
    </source>
</evidence>
<evidence type="ECO:0000256" key="6">
    <source>
        <dbReference type="SAM" id="Phobius"/>
    </source>
</evidence>
<evidence type="ECO:0000256" key="3">
    <source>
        <dbReference type="ARBA" id="ARBA00022692"/>
    </source>
</evidence>
<feature type="transmembrane region" description="Helical" evidence="6">
    <location>
        <begin position="297"/>
        <end position="316"/>
    </location>
</feature>
<keyword evidence="3 6" id="KW-0812">Transmembrane</keyword>
<accession>A0A9W7TZ75</accession>
<evidence type="ECO:0000256" key="2">
    <source>
        <dbReference type="ARBA" id="ARBA00022475"/>
    </source>
</evidence>
<keyword evidence="4 6" id="KW-1133">Transmembrane helix</keyword>
<gene>
    <name evidence="7" type="ORF">DS843_11695</name>
</gene>
<keyword evidence="5 6" id="KW-0472">Membrane</keyword>
<evidence type="ECO:0000313" key="8">
    <source>
        <dbReference type="Proteomes" id="UP000480854"/>
    </source>
</evidence>
<dbReference type="EMBL" id="QOKW01000007">
    <property type="protein sequence ID" value="KAA0681051.1"/>
    <property type="molecule type" value="Genomic_DNA"/>
</dbReference>
<evidence type="ECO:0000256" key="5">
    <source>
        <dbReference type="ARBA" id="ARBA00023136"/>
    </source>
</evidence>
<dbReference type="RefSeq" id="WP_149469067.1">
    <property type="nucleotide sequence ID" value="NZ_QOKW01000007.1"/>
</dbReference>
<keyword evidence="2" id="KW-1003">Cell membrane</keyword>
<dbReference type="CDD" id="cd06580">
    <property type="entry name" value="TM_PBP1_transp_TpRbsC_like"/>
    <property type="match status" value="1"/>
</dbReference>
<evidence type="ECO:0000256" key="1">
    <source>
        <dbReference type="ARBA" id="ARBA00004651"/>
    </source>
</evidence>
<reference evidence="7 8" key="1">
    <citation type="submission" date="2018-07" db="EMBL/GenBank/DDBJ databases">
        <title>Genome sequence of Azospirillum sp. ATCC 49961.</title>
        <authorList>
            <person name="Sant'Anna F.H."/>
            <person name="Baldani J.I."/>
            <person name="Zilli J.E."/>
            <person name="Reis V.M."/>
            <person name="Hartmann A."/>
            <person name="Cruz L."/>
            <person name="de Souza E.M."/>
            <person name="de Oliveira Pedrosa F."/>
            <person name="Passaglia L.M.P."/>
        </authorList>
    </citation>
    <scope>NUCLEOTIDE SEQUENCE [LARGE SCALE GENOMIC DNA]</scope>
    <source>
        <strain evidence="7 8">ATCC 49961</strain>
    </source>
</reference>
<dbReference type="PANTHER" id="PTHR43370">
    <property type="entry name" value="SUGAR ABC TRANSPORTER INTEGRAL MEMBRANE PROTEIN-RELATED"/>
    <property type="match status" value="1"/>
</dbReference>
<dbReference type="Pfam" id="PF02653">
    <property type="entry name" value="BPD_transp_2"/>
    <property type="match status" value="1"/>
</dbReference>
<dbReference type="Proteomes" id="UP000480854">
    <property type="component" value="Unassembled WGS sequence"/>
</dbReference>
<organism evidence="7 8">
    <name type="scientific">Roseomonas genomospecies 6</name>
    <dbReference type="NCBI Taxonomy" id="214106"/>
    <lineage>
        <taxon>Bacteria</taxon>
        <taxon>Pseudomonadati</taxon>
        <taxon>Pseudomonadota</taxon>
        <taxon>Alphaproteobacteria</taxon>
        <taxon>Acetobacterales</taxon>
        <taxon>Roseomonadaceae</taxon>
        <taxon>Roseomonas</taxon>
    </lineage>
</organism>
<keyword evidence="8" id="KW-1185">Reference proteome</keyword>
<feature type="transmembrane region" description="Helical" evidence="6">
    <location>
        <begin position="64"/>
        <end position="86"/>
    </location>
</feature>
<sequence length="328" mass="34235">MDDALLVALLLTDATIRVATPLVLAAFAALYSERAGVVDIGLEGKMLAGAFFAAAVASSTGNPWLGLGAAVAASVALALVHGFACITHKGNQVVSGMAINILVAGLAPTLAYAWFRQGGQTPLLPGDARLPQVHLPGVEALSGIPVLGPVLGPVYRELIDDANVLIWLTVLLVVGTHWVFTRSRFGLRLRAVGENPSAVDTAGLSVTRLRYQAVIITGVLTGIAGAYLSTAHGAGFVRDMTAGKGYLALAALIFGKWRPWPTLFACLLFAFTDAVQVRLQGVPLPVVGVIPVQFIQMLPYVLTVLLLAGFVGRAVAPKAGGIPYVKER</sequence>
<proteinExistence type="predicted"/>
<dbReference type="GO" id="GO:0005886">
    <property type="term" value="C:plasma membrane"/>
    <property type="evidence" value="ECO:0007669"/>
    <property type="project" value="UniProtKB-SubCell"/>
</dbReference>
<dbReference type="PANTHER" id="PTHR43370:SF1">
    <property type="entry name" value="GUANOSINE ABC TRANSPORTER PERMEASE PROTEIN NUPQ"/>
    <property type="match status" value="1"/>
</dbReference>
<dbReference type="InterPro" id="IPR001851">
    <property type="entry name" value="ABC_transp_permease"/>
</dbReference>